<dbReference type="Gene3D" id="3.20.20.80">
    <property type="entry name" value="Glycosidases"/>
    <property type="match status" value="1"/>
</dbReference>
<evidence type="ECO:0000313" key="1">
    <source>
        <dbReference type="EMBL" id="KAJ7342888.1"/>
    </source>
</evidence>
<name>A0AAD6ZWG2_9AGAR</name>
<organism evidence="1 2">
    <name type="scientific">Mycena albidolilacea</name>
    <dbReference type="NCBI Taxonomy" id="1033008"/>
    <lineage>
        <taxon>Eukaryota</taxon>
        <taxon>Fungi</taxon>
        <taxon>Dikarya</taxon>
        <taxon>Basidiomycota</taxon>
        <taxon>Agaricomycotina</taxon>
        <taxon>Agaricomycetes</taxon>
        <taxon>Agaricomycetidae</taxon>
        <taxon>Agaricales</taxon>
        <taxon>Marasmiineae</taxon>
        <taxon>Mycenaceae</taxon>
        <taxon>Mycena</taxon>
    </lineage>
</organism>
<dbReference type="EMBL" id="JARIHO010000024">
    <property type="protein sequence ID" value="KAJ7342888.1"/>
    <property type="molecule type" value="Genomic_DNA"/>
</dbReference>
<protein>
    <submittedName>
        <fullName evidence="1">Uncharacterized protein</fullName>
    </submittedName>
</protein>
<comment type="caution">
    <text evidence="1">The sequence shown here is derived from an EMBL/GenBank/DDBJ whole genome shotgun (WGS) entry which is preliminary data.</text>
</comment>
<keyword evidence="2" id="KW-1185">Reference proteome</keyword>
<dbReference type="Proteomes" id="UP001218218">
    <property type="component" value="Unassembled WGS sequence"/>
</dbReference>
<reference evidence="1" key="1">
    <citation type="submission" date="2023-03" db="EMBL/GenBank/DDBJ databases">
        <title>Massive genome expansion in bonnet fungi (Mycena s.s.) driven by repeated elements and novel gene families across ecological guilds.</title>
        <authorList>
            <consortium name="Lawrence Berkeley National Laboratory"/>
            <person name="Harder C.B."/>
            <person name="Miyauchi S."/>
            <person name="Viragh M."/>
            <person name="Kuo A."/>
            <person name="Thoen E."/>
            <person name="Andreopoulos B."/>
            <person name="Lu D."/>
            <person name="Skrede I."/>
            <person name="Drula E."/>
            <person name="Henrissat B."/>
            <person name="Morin E."/>
            <person name="Kohler A."/>
            <person name="Barry K."/>
            <person name="LaButti K."/>
            <person name="Morin E."/>
            <person name="Salamov A."/>
            <person name="Lipzen A."/>
            <person name="Mereny Z."/>
            <person name="Hegedus B."/>
            <person name="Baldrian P."/>
            <person name="Stursova M."/>
            <person name="Weitz H."/>
            <person name="Taylor A."/>
            <person name="Grigoriev I.V."/>
            <person name="Nagy L.G."/>
            <person name="Martin F."/>
            <person name="Kauserud H."/>
        </authorList>
    </citation>
    <scope>NUCLEOTIDE SEQUENCE</scope>
    <source>
        <strain evidence="1">CBHHK002</strain>
    </source>
</reference>
<proteinExistence type="predicted"/>
<dbReference type="AlphaFoldDB" id="A0AAD6ZWG2"/>
<dbReference type="SUPFAM" id="SSF51445">
    <property type="entry name" value="(Trans)glycosidases"/>
    <property type="match status" value="1"/>
</dbReference>
<accession>A0AAD6ZWG2</accession>
<dbReference type="InterPro" id="IPR017853">
    <property type="entry name" value="GH"/>
</dbReference>
<sequence>MAQLGSISLTLASDAGKLGGLELPVGSGRDALGWGSRGVMATWHRPPLLPFRLNSDDPCKTVHIGADKYDSSLANDCILFVNTLSAFINATATKDTRIIWGTNEPSNTFNYSVLNADDTFYIVSKFSGSYPQQLNLMCIFAGNPAGGVFAWYMFDTRNTVNKSCRDPWVVGHIAAQWNEYGPNATVTNIQFVWEALHAVAVIQGQNLDKAIKSKGDVILRYGFAIEGDGTMPAADSSGNGYDGTCHTCSIL</sequence>
<evidence type="ECO:0000313" key="2">
    <source>
        <dbReference type="Proteomes" id="UP001218218"/>
    </source>
</evidence>
<gene>
    <name evidence="1" type="ORF">DFH08DRAFT_962917</name>
</gene>